<sequence length="170" mass="19045">MPVIKTSSSHSAPVAENIFWLRVENAARQYGFVLLVLLLLAGFCGLFSKGVFSNAHVASADGNVYVDYERFGRDQSDMDLKLTMKVPPGEDYTVTLGGQFMDAFEINALYPQPWRFSRQNGSITLAFHDQPEGTRRTLWLSIQPRSIGKVRSTLRVDHSPSVAITQFVYP</sequence>
<evidence type="ECO:0000313" key="2">
    <source>
        <dbReference type="EMBL" id="MCS2161426.1"/>
    </source>
</evidence>
<comment type="caution">
    <text evidence="2">The sequence shown here is derived from an EMBL/GenBank/DDBJ whole genome shotgun (WGS) entry which is preliminary data.</text>
</comment>
<organism evidence="2 3">
    <name type="scientific">Scandinavium hiltneri</name>
    <dbReference type="NCBI Taxonomy" id="2926519"/>
    <lineage>
        <taxon>Bacteria</taxon>
        <taxon>Pseudomonadati</taxon>
        <taxon>Pseudomonadota</taxon>
        <taxon>Gammaproteobacteria</taxon>
        <taxon>Enterobacterales</taxon>
        <taxon>Enterobacteriaceae</taxon>
        <taxon>Scandinavium</taxon>
    </lineage>
</organism>
<keyword evidence="1" id="KW-1133">Transmembrane helix</keyword>
<protein>
    <submittedName>
        <fullName evidence="2">Uncharacterized protein</fullName>
    </submittedName>
</protein>
<evidence type="ECO:0000256" key="1">
    <source>
        <dbReference type="SAM" id="Phobius"/>
    </source>
</evidence>
<gene>
    <name evidence="2" type="ORF">MUU47_09875</name>
</gene>
<feature type="transmembrane region" description="Helical" evidence="1">
    <location>
        <begin position="29"/>
        <end position="47"/>
    </location>
</feature>
<accession>A0ABT2E140</accession>
<keyword evidence="1" id="KW-0812">Transmembrane</keyword>
<dbReference type="EMBL" id="JALIGE010000072">
    <property type="protein sequence ID" value="MCS2161426.1"/>
    <property type="molecule type" value="Genomic_DNA"/>
</dbReference>
<proteinExistence type="predicted"/>
<keyword evidence="3" id="KW-1185">Reference proteome</keyword>
<dbReference type="RefSeq" id="WP_258988037.1">
    <property type="nucleotide sequence ID" value="NZ_JALIGE010000072.1"/>
</dbReference>
<name>A0ABT2E140_9ENTR</name>
<reference evidence="2 3" key="1">
    <citation type="submission" date="2022-04" db="EMBL/GenBank/DDBJ databases">
        <title>Proposal of a three novel species of Scandinavium, Scandinavium hiltneri, Scandinavium manionii, Scandinavium tedordense.</title>
        <authorList>
            <person name="Maddock D.W."/>
            <person name="Brady C.L."/>
            <person name="Denman S."/>
            <person name="Arnold D."/>
        </authorList>
    </citation>
    <scope>NUCLEOTIDE SEQUENCE [LARGE SCALE GENOMIC DNA]</scope>
    <source>
        <strain evidence="2 3">H11S7</strain>
    </source>
</reference>
<evidence type="ECO:0000313" key="3">
    <source>
        <dbReference type="Proteomes" id="UP001205357"/>
    </source>
</evidence>
<dbReference type="Proteomes" id="UP001205357">
    <property type="component" value="Unassembled WGS sequence"/>
</dbReference>
<keyword evidence="1" id="KW-0472">Membrane</keyword>